<dbReference type="InterPro" id="IPR008229">
    <property type="entry name" value="CCA-adding_arc"/>
</dbReference>
<keyword evidence="15" id="KW-1185">Reference proteome</keyword>
<dbReference type="Gene3D" id="3.30.70.590">
    <property type="entry name" value="Poly(A) polymerase predicted RNA binding domain"/>
    <property type="match status" value="1"/>
</dbReference>
<evidence type="ECO:0000256" key="7">
    <source>
        <dbReference type="ARBA" id="ARBA00022840"/>
    </source>
</evidence>
<comment type="subunit">
    <text evidence="10">Homodimer.</text>
</comment>
<comment type="catalytic activity">
    <reaction evidence="10">
        <text>a tRNA precursor + 2 CTP + ATP = a tRNA with a 3' CCA end + 3 diphosphate</text>
        <dbReference type="Rhea" id="RHEA:14433"/>
        <dbReference type="Rhea" id="RHEA-COMP:10465"/>
        <dbReference type="Rhea" id="RHEA-COMP:10468"/>
        <dbReference type="ChEBI" id="CHEBI:30616"/>
        <dbReference type="ChEBI" id="CHEBI:33019"/>
        <dbReference type="ChEBI" id="CHEBI:37563"/>
        <dbReference type="ChEBI" id="CHEBI:74896"/>
        <dbReference type="ChEBI" id="CHEBI:83071"/>
        <dbReference type="EC" id="2.7.7.72"/>
    </reaction>
</comment>
<feature type="binding site" evidence="10">
    <location>
        <position position="48"/>
    </location>
    <ligand>
        <name>ATP</name>
        <dbReference type="ChEBI" id="CHEBI:30616"/>
    </ligand>
</feature>
<comment type="catalytic activity">
    <reaction evidence="10">
        <text>a tRNA with a 3' CCA end + 2 CTP + ATP = a tRNA with a 3' CCACCA end + 3 diphosphate</text>
        <dbReference type="Rhea" id="RHEA:76235"/>
        <dbReference type="Rhea" id="RHEA-COMP:10468"/>
        <dbReference type="Rhea" id="RHEA-COMP:18655"/>
        <dbReference type="ChEBI" id="CHEBI:30616"/>
        <dbReference type="ChEBI" id="CHEBI:33019"/>
        <dbReference type="ChEBI" id="CHEBI:37563"/>
        <dbReference type="ChEBI" id="CHEBI:83071"/>
        <dbReference type="ChEBI" id="CHEBI:195187"/>
    </reaction>
</comment>
<keyword evidence="9 10" id="KW-0694">RNA-binding</keyword>
<feature type="binding site" evidence="10">
    <location>
        <position position="157"/>
    </location>
    <ligand>
        <name>CTP</name>
        <dbReference type="ChEBI" id="CHEBI:37563"/>
    </ligand>
</feature>
<comment type="cofactor">
    <cofactor evidence="10">
        <name>Mg(2+)</name>
        <dbReference type="ChEBI" id="CHEBI:18420"/>
    </cofactor>
</comment>
<feature type="binding site" evidence="10">
    <location>
        <position position="115"/>
    </location>
    <ligand>
        <name>Mg(2+)</name>
        <dbReference type="ChEBI" id="CHEBI:18420"/>
    </ligand>
</feature>
<dbReference type="SUPFAM" id="SSF81301">
    <property type="entry name" value="Nucleotidyltransferase"/>
    <property type="match status" value="1"/>
</dbReference>
<name>H1YYD0_9EURY</name>
<dbReference type="Gene3D" id="3.30.460.10">
    <property type="entry name" value="Beta Polymerase, domain 2"/>
    <property type="match status" value="1"/>
</dbReference>
<dbReference type="STRING" id="937775.Metlim_0072"/>
<organism evidence="14 15">
    <name type="scientific">Methanoplanus limicola DSM 2279</name>
    <dbReference type="NCBI Taxonomy" id="937775"/>
    <lineage>
        <taxon>Archaea</taxon>
        <taxon>Methanobacteriati</taxon>
        <taxon>Methanobacteriota</taxon>
        <taxon>Stenosarchaea group</taxon>
        <taxon>Methanomicrobia</taxon>
        <taxon>Methanomicrobiales</taxon>
        <taxon>Methanomicrobiaceae</taxon>
        <taxon>Methanoplanus</taxon>
    </lineage>
</organism>
<dbReference type="InterPro" id="IPR048833">
    <property type="entry name" value="CAA_C"/>
</dbReference>
<feature type="binding site" evidence="10">
    <location>
        <position position="48"/>
    </location>
    <ligand>
        <name>CTP</name>
        <dbReference type="ChEBI" id="CHEBI:37563"/>
    </ligand>
</feature>
<evidence type="ECO:0000256" key="3">
    <source>
        <dbReference type="ARBA" id="ARBA00022695"/>
    </source>
</evidence>
<dbReference type="SUPFAM" id="SSF81631">
    <property type="entry name" value="PAP/OAS1 substrate-binding domain"/>
    <property type="match status" value="1"/>
</dbReference>
<keyword evidence="6 10" id="KW-0692">RNA repair</keyword>
<evidence type="ECO:0000313" key="15">
    <source>
        <dbReference type="Proteomes" id="UP000005741"/>
    </source>
</evidence>
<evidence type="ECO:0000256" key="10">
    <source>
        <dbReference type="HAMAP-Rule" id="MF_01264"/>
    </source>
</evidence>
<dbReference type="AlphaFoldDB" id="H1YYD0"/>
<evidence type="ECO:0000256" key="1">
    <source>
        <dbReference type="ARBA" id="ARBA00022679"/>
    </source>
</evidence>
<dbReference type="EMBL" id="CM001436">
    <property type="protein sequence ID" value="EHQ34225.1"/>
    <property type="molecule type" value="Genomic_DNA"/>
</dbReference>
<dbReference type="PATRIC" id="fig|937775.9.peg.85"/>
<feature type="binding site" evidence="10">
    <location>
        <position position="51"/>
    </location>
    <ligand>
        <name>ATP</name>
        <dbReference type="ChEBI" id="CHEBI:30616"/>
    </ligand>
</feature>
<dbReference type="OrthoDB" id="7378at2157"/>
<dbReference type="GO" id="GO:0001680">
    <property type="term" value="P:tRNA 3'-terminal CCA addition"/>
    <property type="evidence" value="ECO:0007669"/>
    <property type="project" value="UniProtKB-UniRule"/>
</dbReference>
<keyword evidence="2 10" id="KW-0819">tRNA processing</keyword>
<dbReference type="PANTHER" id="PTHR39643:SF1">
    <property type="entry name" value="CCA-ADDING ENZYME"/>
    <property type="match status" value="1"/>
</dbReference>
<dbReference type="HAMAP" id="MF_01264">
    <property type="entry name" value="CCA_arch"/>
    <property type="match status" value="1"/>
</dbReference>
<dbReference type="SUPFAM" id="SSF55003">
    <property type="entry name" value="PAP/Archaeal CCA-adding enzyme, C-terminal domain"/>
    <property type="match status" value="1"/>
</dbReference>
<reference evidence="14 15" key="1">
    <citation type="submission" date="2011-10" db="EMBL/GenBank/DDBJ databases">
        <title>The Improved High-Quality Draft genome of Methanoplanus limicola DSM 2279.</title>
        <authorList>
            <consortium name="US DOE Joint Genome Institute (JGI-PGF)"/>
            <person name="Lucas S."/>
            <person name="Copeland A."/>
            <person name="Lapidus A."/>
            <person name="Glavina del Rio T."/>
            <person name="Dalin E."/>
            <person name="Tice H."/>
            <person name="Bruce D."/>
            <person name="Goodwin L."/>
            <person name="Pitluck S."/>
            <person name="Peters L."/>
            <person name="Mikhailova N."/>
            <person name="Lu M."/>
            <person name="Kyrpides N."/>
            <person name="Mavromatis K."/>
            <person name="Ivanova N."/>
            <person name="Markowitz V."/>
            <person name="Cheng J.-F."/>
            <person name="Hugenholtz P."/>
            <person name="Woyke T."/>
            <person name="Wu D."/>
            <person name="Wirth R."/>
            <person name="Brambilla E.-M."/>
            <person name="Klenk H.-P."/>
            <person name="Eisen J.A."/>
        </authorList>
    </citation>
    <scope>NUCLEOTIDE SEQUENCE [LARGE SCALE GENOMIC DNA]</scope>
    <source>
        <strain evidence="14 15">DSM 2279</strain>
    </source>
</reference>
<comment type="function">
    <text evidence="10">Catalyzes the addition and repair of the essential 3'-terminal CCA sequence in tRNAs without using a nucleic acid template. Adds these three nucleotides in the order of C, C, and A to the tRNA nucleotide-73, using CTP and ATP as substrates and producing inorganic pyrophosphate. tRNA 3'-terminal CCA addition is required both for tRNA processing and repair. Also involved in tRNA surveillance by mediating tandem CCA addition to generate a CCACCA at the 3' terminus of unstable tRNAs. While stable tRNAs receive only 3'-terminal CCA, unstable tRNAs are marked with CCACCA and rapidly degraded.</text>
</comment>
<keyword evidence="5 10" id="KW-0547">Nucleotide-binding</keyword>
<feature type="domain" description="tRNA nucleotidyltransferase substrate binding" evidence="12">
    <location>
        <begin position="151"/>
        <end position="262"/>
    </location>
</feature>
<feature type="binding site" evidence="10">
    <location>
        <position position="166"/>
    </location>
    <ligand>
        <name>CTP</name>
        <dbReference type="ChEBI" id="CHEBI:37563"/>
    </ligand>
</feature>
<evidence type="ECO:0000256" key="4">
    <source>
        <dbReference type="ARBA" id="ARBA00022723"/>
    </source>
</evidence>
<feature type="domain" description="CCA-adding enzyme C-terminal" evidence="13">
    <location>
        <begin position="281"/>
        <end position="426"/>
    </location>
</feature>
<evidence type="ECO:0000256" key="9">
    <source>
        <dbReference type="ARBA" id="ARBA00022884"/>
    </source>
</evidence>
<proteinExistence type="inferred from homology"/>
<dbReference type="PANTHER" id="PTHR39643">
    <property type="entry name" value="CCA-ADDING ENZYME"/>
    <property type="match status" value="1"/>
</dbReference>
<keyword evidence="8 10" id="KW-0460">Magnesium</keyword>
<dbReference type="Pfam" id="PF21133">
    <property type="entry name" value="CAA_C"/>
    <property type="match status" value="1"/>
</dbReference>
<dbReference type="GO" id="GO:0004810">
    <property type="term" value="F:CCA tRNA nucleotidyltransferase activity"/>
    <property type="evidence" value="ECO:0007669"/>
    <property type="project" value="UniProtKB-UniRule"/>
</dbReference>
<dbReference type="GO" id="GO:0000049">
    <property type="term" value="F:tRNA binding"/>
    <property type="evidence" value="ECO:0007669"/>
    <property type="project" value="UniProtKB-UniRule"/>
</dbReference>
<dbReference type="InterPro" id="IPR011068">
    <property type="entry name" value="NuclTrfase_I-like_C"/>
</dbReference>
<keyword evidence="3 10" id="KW-0548">Nucleotidyltransferase</keyword>
<feature type="binding site" evidence="10">
    <location>
        <position position="138"/>
    </location>
    <ligand>
        <name>ATP</name>
        <dbReference type="ChEBI" id="CHEBI:30616"/>
    </ligand>
</feature>
<dbReference type="RefSeq" id="WP_004075805.1">
    <property type="nucleotide sequence ID" value="NZ_CM001436.1"/>
</dbReference>
<feature type="domain" description="Polymerase nucleotidyl transferase" evidence="11">
    <location>
        <begin position="45"/>
        <end position="138"/>
    </location>
</feature>
<dbReference type="GO" id="GO:0160016">
    <property type="term" value="F:CCACCA tRNA nucleotidyltransferase activity"/>
    <property type="evidence" value="ECO:0007669"/>
    <property type="project" value="RHEA"/>
</dbReference>
<evidence type="ECO:0000313" key="14">
    <source>
        <dbReference type="EMBL" id="EHQ34225.1"/>
    </source>
</evidence>
<feature type="binding site" evidence="10">
    <location>
        <position position="51"/>
    </location>
    <ligand>
        <name>CTP</name>
        <dbReference type="ChEBI" id="CHEBI:37563"/>
    </ligand>
</feature>
<dbReference type="GO" id="GO:0000287">
    <property type="term" value="F:magnesium ion binding"/>
    <property type="evidence" value="ECO:0007669"/>
    <property type="project" value="UniProtKB-UniRule"/>
</dbReference>
<dbReference type="HOGENOM" id="CLU_044679_1_0_2"/>
<keyword evidence="4 10" id="KW-0479">Metal-binding</keyword>
<dbReference type="EC" id="2.7.7.72" evidence="10"/>
<dbReference type="InterPro" id="IPR042090">
    <property type="entry name" value="CCA_tRNA_nucleotrans_2"/>
</dbReference>
<feature type="binding site" evidence="10">
    <location>
        <position position="60"/>
    </location>
    <ligand>
        <name>Mg(2+)</name>
        <dbReference type="ChEBI" id="CHEBI:18420"/>
    </ligand>
</feature>
<keyword evidence="7 10" id="KW-0067">ATP-binding</keyword>
<protein>
    <recommendedName>
        <fullName evidence="10">CCA-adding enzyme</fullName>
        <ecNumber evidence="10">2.7.7.72</ecNumber>
    </recommendedName>
    <alternativeName>
        <fullName evidence="10">CCA tRNA nucleotidyltransferase</fullName>
    </alternativeName>
    <alternativeName>
        <fullName evidence="10">tRNA CCA-pyrophosphorylase</fullName>
    </alternativeName>
    <alternativeName>
        <fullName evidence="10">tRNA adenylyl-/cytidylyl- transferase</fullName>
    </alternativeName>
    <alternativeName>
        <fullName evidence="10">tRNA nucleotidyltransferase</fullName>
    </alternativeName>
    <alternativeName>
        <fullName evidence="10">tRNA-NT</fullName>
    </alternativeName>
</protein>
<gene>
    <name evidence="10" type="primary">cca</name>
    <name evidence="14" type="ORF">Metlim_0072</name>
</gene>
<comment type="similarity">
    <text evidence="10">Belongs to the tRNA nucleotidyltransferase/poly(A) polymerase family. Archaeal CCA-adding enzyme subfamily.</text>
</comment>
<evidence type="ECO:0000256" key="8">
    <source>
        <dbReference type="ARBA" id="ARBA00022842"/>
    </source>
</evidence>
<dbReference type="GO" id="GO:0042245">
    <property type="term" value="P:RNA repair"/>
    <property type="evidence" value="ECO:0007669"/>
    <property type="project" value="UniProtKB-KW"/>
</dbReference>
<dbReference type="Pfam" id="PF01909">
    <property type="entry name" value="NTP_transf_2"/>
    <property type="match status" value="1"/>
</dbReference>
<evidence type="ECO:0000259" key="11">
    <source>
        <dbReference type="Pfam" id="PF01909"/>
    </source>
</evidence>
<dbReference type="InterPro" id="IPR006116">
    <property type="entry name" value="NT_2-5OAS_ClassI-CCAase"/>
</dbReference>
<dbReference type="Gene3D" id="1.10.1410.30">
    <property type="entry name" value="CCA tRNA nucleotidyltransferase, domain 2"/>
    <property type="match status" value="1"/>
</dbReference>
<dbReference type="Proteomes" id="UP000005741">
    <property type="component" value="Chromosome"/>
</dbReference>
<keyword evidence="1 10" id="KW-0808">Transferase</keyword>
<dbReference type="GO" id="GO:0005524">
    <property type="term" value="F:ATP binding"/>
    <property type="evidence" value="ECO:0007669"/>
    <property type="project" value="UniProtKB-UniRule"/>
</dbReference>
<feature type="binding site" evidence="10">
    <location>
        <position position="138"/>
    </location>
    <ligand>
        <name>CTP</name>
        <dbReference type="ChEBI" id="CHEBI:37563"/>
    </ligand>
</feature>
<evidence type="ECO:0000259" key="12">
    <source>
        <dbReference type="Pfam" id="PF09249"/>
    </source>
</evidence>
<dbReference type="InterPro" id="IPR043519">
    <property type="entry name" value="NT_sf"/>
</dbReference>
<feature type="binding site" evidence="10">
    <location>
        <position position="166"/>
    </location>
    <ligand>
        <name>ATP</name>
        <dbReference type="ChEBI" id="CHEBI:30616"/>
    </ligand>
</feature>
<evidence type="ECO:0000259" key="13">
    <source>
        <dbReference type="Pfam" id="PF21133"/>
    </source>
</evidence>
<comment type="miscellaneous">
    <text evidence="10">A single active site specifically recognizes both ATP and CTP and is responsible for their addition.</text>
</comment>
<evidence type="ECO:0000256" key="5">
    <source>
        <dbReference type="ARBA" id="ARBA00022741"/>
    </source>
</evidence>
<dbReference type="InParanoid" id="H1YYD0"/>
<feature type="binding site" evidence="10">
    <location>
        <position position="157"/>
    </location>
    <ligand>
        <name>ATP</name>
        <dbReference type="ChEBI" id="CHEBI:30616"/>
    </ligand>
</feature>
<dbReference type="NCBIfam" id="TIGR03671">
    <property type="entry name" value="cca_archaeal"/>
    <property type="match status" value="1"/>
</dbReference>
<dbReference type="Pfam" id="PF09249">
    <property type="entry name" value="tRNA_NucTransf2"/>
    <property type="match status" value="1"/>
</dbReference>
<dbReference type="InterPro" id="IPR002934">
    <property type="entry name" value="Polymerase_NTP_transf_dom"/>
</dbReference>
<accession>H1YYD0</accession>
<dbReference type="Gene3D" id="3.30.70.1550">
    <property type="entry name" value="Archaeal tRNA CCA-adding enzyme catalytic domain"/>
    <property type="match status" value="1"/>
</dbReference>
<dbReference type="CDD" id="cd05400">
    <property type="entry name" value="NT_2-5OAS_ClassI-CCAase"/>
    <property type="match status" value="1"/>
</dbReference>
<evidence type="ECO:0000256" key="6">
    <source>
        <dbReference type="ARBA" id="ARBA00022800"/>
    </source>
</evidence>
<feature type="binding site" evidence="10">
    <location>
        <position position="62"/>
    </location>
    <ligand>
        <name>Mg(2+)</name>
        <dbReference type="ChEBI" id="CHEBI:18420"/>
    </ligand>
</feature>
<dbReference type="PIRSF" id="PIRSF005335">
    <property type="entry name" value="CCA_arch"/>
    <property type="match status" value="1"/>
</dbReference>
<dbReference type="InterPro" id="IPR015329">
    <property type="entry name" value="tRNA_NucTransf2"/>
</dbReference>
<sequence>MKYSDIENSILQKIRPKQEERERVESVALELLAEVDRSEYATGMVVGSIARDTWVSGDRDLDVFMLFDPSVTREDLEKKGLSLAKEITEKFGAVPVEKYAEHPYINTNIKGFDIDLVPCYSIRSAANILSAVDRTPFHTRYIKEKVTGLTDDILLAKRFAKSCGVYGSDHMTEGFAGYLCELLVYHYGGFKELIRAAASEWKPGLIIDIEEHRTKDFDEPLTVVDPVDPGRNVAASLSASKMAEFSEYSRGYLEKPSEIFFELREKKYLTKEEYKEILAERGTYIYSVVFKTPNAIPDIIVPQLRKSVSGIEEMLERNGFAVNRYSEFMGEENCILLFELLNDNLPGIIKREGPPLWNRANAEKFFHKHLDSTSSGPYIENARYYVEIERKYRNAGEILNSPEVLQSGLGKHVRRSINNGYDVFSGDACYSDEFSGFLHDFFRKYSPFAEIYTDVNSR</sequence>
<dbReference type="FunCoup" id="H1YYD0">
    <property type="interactions" value="4"/>
</dbReference>
<evidence type="ECO:0000256" key="2">
    <source>
        <dbReference type="ARBA" id="ARBA00022694"/>
    </source>
</evidence>